<dbReference type="Gene3D" id="3.20.80.10">
    <property type="entry name" value="Regulatory factor, effector binding domain"/>
    <property type="match status" value="1"/>
</dbReference>
<dbReference type="InterPro" id="IPR011256">
    <property type="entry name" value="Reg_factor_effector_dom_sf"/>
</dbReference>
<reference evidence="2 3" key="1">
    <citation type="submission" date="2020-08" db="EMBL/GenBank/DDBJ databases">
        <title>A Genomic Blueprint of the Chicken Gut Microbiome.</title>
        <authorList>
            <person name="Gilroy R."/>
            <person name="Ravi A."/>
            <person name="Getino M."/>
            <person name="Pursley I."/>
            <person name="Horton D.L."/>
            <person name="Alikhan N.-F."/>
            <person name="Baker D."/>
            <person name="Gharbi K."/>
            <person name="Hall N."/>
            <person name="Watson M."/>
            <person name="Adriaenssens E.M."/>
            <person name="Foster-Nyarko E."/>
            <person name="Jarju S."/>
            <person name="Secka A."/>
            <person name="Antonio M."/>
            <person name="Oren A."/>
            <person name="Chaudhuri R."/>
            <person name="La Ragione R.M."/>
            <person name="Hildebrand F."/>
            <person name="Pallen M.J."/>
        </authorList>
    </citation>
    <scope>NUCLEOTIDE SEQUENCE [LARGE SCALE GENOMIC DNA]</scope>
    <source>
        <strain evidence="2 3">Sa2CUA10</strain>
    </source>
</reference>
<gene>
    <name evidence="2" type="ORF">H9648_06100</name>
</gene>
<name>A0ABR8SJF9_9BACL</name>
<dbReference type="Proteomes" id="UP000603641">
    <property type="component" value="Unassembled WGS sequence"/>
</dbReference>
<dbReference type="RefSeq" id="WP_191753000.1">
    <property type="nucleotide sequence ID" value="NZ_JACSQM010000002.1"/>
</dbReference>
<dbReference type="InterPro" id="IPR029441">
    <property type="entry name" value="Cass2"/>
</dbReference>
<dbReference type="SMART" id="SM00871">
    <property type="entry name" value="AraC_E_bind"/>
    <property type="match status" value="1"/>
</dbReference>
<protein>
    <submittedName>
        <fullName evidence="2">Effector binding domain-containing protein</fullName>
    </submittedName>
</protein>
<accession>A0ABR8SJF9</accession>
<evidence type="ECO:0000313" key="2">
    <source>
        <dbReference type="EMBL" id="MBD7963624.1"/>
    </source>
</evidence>
<evidence type="ECO:0000313" key="3">
    <source>
        <dbReference type="Proteomes" id="UP000603641"/>
    </source>
</evidence>
<organism evidence="2 3">
    <name type="scientific">Fictibacillus norfolkensis</name>
    <dbReference type="NCBI Taxonomy" id="2762233"/>
    <lineage>
        <taxon>Bacteria</taxon>
        <taxon>Bacillati</taxon>
        <taxon>Bacillota</taxon>
        <taxon>Bacilli</taxon>
        <taxon>Bacillales</taxon>
        <taxon>Fictibacillaceae</taxon>
        <taxon>Fictibacillus</taxon>
    </lineage>
</organism>
<sequence length="159" mass="18498">MKNKAVYETPVVEERKEIKLVGLRVLCEGNQYIHEIPKASTALRSQLQSIQHVVDSSKQIGAFVVDAQTKQEDGYWVCVEVEKYEDVPADMVELTIPPQKYAVTKHIGRNDEIKNSYEILHNWIQKNGYIRLLKNWHIEIFHTFNVGDQLEIDLYDTIQ</sequence>
<dbReference type="SUPFAM" id="SSF55136">
    <property type="entry name" value="Probable bacterial effector-binding domain"/>
    <property type="match status" value="1"/>
</dbReference>
<dbReference type="EMBL" id="JACSQM010000002">
    <property type="protein sequence ID" value="MBD7963624.1"/>
    <property type="molecule type" value="Genomic_DNA"/>
</dbReference>
<dbReference type="Pfam" id="PF14526">
    <property type="entry name" value="Cass2"/>
    <property type="match status" value="1"/>
</dbReference>
<keyword evidence="3" id="KW-1185">Reference proteome</keyword>
<comment type="caution">
    <text evidence="2">The sequence shown here is derived from an EMBL/GenBank/DDBJ whole genome shotgun (WGS) entry which is preliminary data.</text>
</comment>
<evidence type="ECO:0000259" key="1">
    <source>
        <dbReference type="SMART" id="SM00871"/>
    </source>
</evidence>
<dbReference type="InterPro" id="IPR010499">
    <property type="entry name" value="AraC_E-bd"/>
</dbReference>
<feature type="domain" description="AraC effector-binding" evidence="1">
    <location>
        <begin position="8"/>
        <end position="159"/>
    </location>
</feature>
<proteinExistence type="predicted"/>